<dbReference type="InterPro" id="IPR004564">
    <property type="entry name" value="OM_lipoprot_carrier_LolA-like"/>
</dbReference>
<evidence type="ECO:0000313" key="4">
    <source>
        <dbReference type="Proteomes" id="UP000032578"/>
    </source>
</evidence>
<keyword evidence="1 2" id="KW-0732">Signal</keyword>
<dbReference type="SUPFAM" id="SSF89392">
    <property type="entry name" value="Prokaryotic lipoproteins and lipoprotein localization factors"/>
    <property type="match status" value="1"/>
</dbReference>
<dbReference type="InterPro" id="IPR029046">
    <property type="entry name" value="LolA/LolB/LppX"/>
</dbReference>
<dbReference type="PANTHER" id="PTHR35869">
    <property type="entry name" value="OUTER-MEMBRANE LIPOPROTEIN CARRIER PROTEIN"/>
    <property type="match status" value="1"/>
</dbReference>
<proteinExistence type="predicted"/>
<dbReference type="PATRIC" id="fig|1435349.4.peg.854"/>
<feature type="signal peptide" evidence="2">
    <location>
        <begin position="1"/>
        <end position="17"/>
    </location>
</feature>
<dbReference type="AlphaFoldDB" id="A0A0D7W419"/>
<evidence type="ECO:0000313" key="3">
    <source>
        <dbReference type="EMBL" id="KJD33759.1"/>
    </source>
</evidence>
<dbReference type="EMBL" id="JTDW01000013">
    <property type="protein sequence ID" value="KJD33759.1"/>
    <property type="molecule type" value="Genomic_DNA"/>
</dbReference>
<evidence type="ECO:0000256" key="2">
    <source>
        <dbReference type="SAM" id="SignalP"/>
    </source>
</evidence>
<dbReference type="Gene3D" id="2.50.20.10">
    <property type="entry name" value="Lipoprotein localisation LolA/LolB/LppX"/>
    <property type="match status" value="1"/>
</dbReference>
<evidence type="ECO:0000256" key="1">
    <source>
        <dbReference type="ARBA" id="ARBA00022729"/>
    </source>
</evidence>
<organism evidence="3 4">
    <name type="scientific">Neotamlana sedimentorum</name>
    <dbReference type="NCBI Taxonomy" id="1435349"/>
    <lineage>
        <taxon>Bacteria</taxon>
        <taxon>Pseudomonadati</taxon>
        <taxon>Bacteroidota</taxon>
        <taxon>Flavobacteriia</taxon>
        <taxon>Flavobacteriales</taxon>
        <taxon>Flavobacteriaceae</taxon>
        <taxon>Neotamlana</taxon>
    </lineage>
</organism>
<dbReference type="CDD" id="cd16325">
    <property type="entry name" value="LolA"/>
    <property type="match status" value="1"/>
</dbReference>
<name>A0A0D7W419_9FLAO</name>
<dbReference type="Pfam" id="PF03548">
    <property type="entry name" value="LolA"/>
    <property type="match status" value="1"/>
</dbReference>
<comment type="caution">
    <text evidence="3">The sequence shown here is derived from an EMBL/GenBank/DDBJ whole genome shotgun (WGS) entry which is preliminary data.</text>
</comment>
<dbReference type="STRING" id="1435349.PW52_14155"/>
<dbReference type="RefSeq" id="WP_044633624.1">
    <property type="nucleotide sequence ID" value="NZ_JTDW01000013.1"/>
</dbReference>
<gene>
    <name evidence="3" type="ORF">PW52_14155</name>
</gene>
<keyword evidence="4" id="KW-1185">Reference proteome</keyword>
<protein>
    <submittedName>
        <fullName evidence="3">Cell envelope biogenesis protein LolA</fullName>
    </submittedName>
</protein>
<sequence length="205" mass="23445">MNKILLVFLFMSSLVGAQQKMTNTEAETLKALVKNRASKTKTIVSDFTQYKHLDFLSNDIVTQGKLHFKSPDFVKWAYVKPFQYSVIFKNKTLFINNEGSKSEVDVGSSKMFTELNNLIVKSVKGDMFDDVQFAITYFNIEEGSLVQFEPKDPKLNEFIKSFHIVFSEKGDVETIKMIEPSGDYTKIEFTNRVLNSTISNAIFNN</sequence>
<feature type="chain" id="PRO_5002325492" evidence="2">
    <location>
        <begin position="18"/>
        <end position="205"/>
    </location>
</feature>
<dbReference type="PANTHER" id="PTHR35869:SF1">
    <property type="entry name" value="OUTER-MEMBRANE LIPOPROTEIN CARRIER PROTEIN"/>
    <property type="match status" value="1"/>
</dbReference>
<dbReference type="Proteomes" id="UP000032578">
    <property type="component" value="Unassembled WGS sequence"/>
</dbReference>
<accession>A0A0D7W419</accession>
<reference evidence="3 4" key="1">
    <citation type="submission" date="2014-11" db="EMBL/GenBank/DDBJ databases">
        <title>Tamlana sedimentorum sp. nov., isolated from shallow sand sediments of the Sea of Japan.</title>
        <authorList>
            <person name="Romanenko L.A."/>
        </authorList>
    </citation>
    <scope>NUCLEOTIDE SEQUENCE [LARGE SCALE GENOMIC DNA]</scope>
    <source>
        <strain evidence="3 4">JCM 19808</strain>
    </source>
</reference>